<dbReference type="InterPro" id="IPR002048">
    <property type="entry name" value="EF_hand_dom"/>
</dbReference>
<sequence length="844" mass="90639">METRTVSVGGPAVKGPTGCLDGGECGDACFERGEPQQVWAYVGPGFGQYDKVERYAPVVGGSWKIEQVDNGRVKWGSCCGWLFCLTAMAGVVFLVVAYRGLLTQLVSQDVKVVSETVNQPPLFNCSRGSWTTSLKAQIDQATEVYRNSLYEQSDSNFDGILSAAELQSSSSKLPSCFAQQLFQWDQDGNGLTIHELNAGLQVKDMVDAEAEKTFAMADSDCDGSLSLSELQKLRSEASLPSYTTQLLGSADVDADDKLSKLEFVAAMRKSGVAPSTGAGTGMGEVWNETKRQWCCSYQSIGCETFVTDIHENADCSFGAVELWSEAKSQHCCQMEGRGCLKRSAGLFDCLQDDPEAWTFKQRDYCCAHSGRGCHRTHESYDCLAGLDTWKAGWSLHKKLWCCDNQKLGCATEQYSCLNSVETWTADQQVYCCQAHKVGCPEDKVEVKEPEKTETATAPAPPKAEQPLFDCRTGWPDHVHAWGDSKKEFCCSNYKRGCKDSKEEPEEPAAPLHPAPHVVIQTNLFNCQDDLVNWHSWAAHKKSWCCQHQDIACAEHGQYDCDAGQEKSWKSEKKDYCCLYQKKGCEFDEDDAEVEEGDTSESYDSVAASHLHIPAAHVATVSHTFPTFNSISSGHVASVSNIIPPGAITSGEVPSSNIIPSGFTSGGHITTVSNSIPTADAFSGGHVTTVSHSIPTADTISSGHVTSVSHSIPAADAFSGGHVTTVSHGIPTADTISSGHVTTVSHSIPTADAFSGGHVTTVSHSIPTADAISSGHVTTVSHSGAHVTTVSHSIPTADTISGGHVTTVSHSIPASSVTIHSVGTKVHSVTSHIPDHVVHSSMEVH</sequence>
<keyword evidence="2" id="KW-0812">Transmembrane</keyword>
<dbReference type="PROSITE" id="PS50222">
    <property type="entry name" value="EF_HAND_2"/>
    <property type="match status" value="1"/>
</dbReference>
<evidence type="ECO:0000256" key="1">
    <source>
        <dbReference type="ARBA" id="ARBA00022837"/>
    </source>
</evidence>
<reference evidence="4 5" key="1">
    <citation type="submission" date="2024-02" db="EMBL/GenBank/DDBJ databases">
        <authorList>
            <person name="Chen Y."/>
            <person name="Shah S."/>
            <person name="Dougan E. K."/>
            <person name="Thang M."/>
            <person name="Chan C."/>
        </authorList>
    </citation>
    <scope>NUCLEOTIDE SEQUENCE [LARGE SCALE GENOMIC DNA]</scope>
</reference>
<gene>
    <name evidence="4" type="ORF">CCMP2556_LOCUS2830</name>
</gene>
<evidence type="ECO:0000256" key="2">
    <source>
        <dbReference type="SAM" id="Phobius"/>
    </source>
</evidence>
<keyword evidence="5" id="KW-1185">Reference proteome</keyword>
<accession>A0ABP0HQ79</accession>
<dbReference type="CDD" id="cd00051">
    <property type="entry name" value="EFh"/>
    <property type="match status" value="1"/>
</dbReference>
<comment type="caution">
    <text evidence="4">The sequence shown here is derived from an EMBL/GenBank/DDBJ whole genome shotgun (WGS) entry which is preliminary data.</text>
</comment>
<keyword evidence="2" id="KW-0472">Membrane</keyword>
<dbReference type="EMBL" id="CAXAMN010001113">
    <property type="protein sequence ID" value="CAK8992369.1"/>
    <property type="molecule type" value="Genomic_DNA"/>
</dbReference>
<dbReference type="InterPro" id="IPR011992">
    <property type="entry name" value="EF-hand-dom_pair"/>
</dbReference>
<organism evidence="4 5">
    <name type="scientific">Durusdinium trenchii</name>
    <dbReference type="NCBI Taxonomy" id="1381693"/>
    <lineage>
        <taxon>Eukaryota</taxon>
        <taxon>Sar</taxon>
        <taxon>Alveolata</taxon>
        <taxon>Dinophyceae</taxon>
        <taxon>Suessiales</taxon>
        <taxon>Symbiodiniaceae</taxon>
        <taxon>Durusdinium</taxon>
    </lineage>
</organism>
<dbReference type="PROSITE" id="PS00018">
    <property type="entry name" value="EF_HAND_1"/>
    <property type="match status" value="2"/>
</dbReference>
<evidence type="ECO:0000313" key="5">
    <source>
        <dbReference type="Proteomes" id="UP001642484"/>
    </source>
</evidence>
<name>A0ABP0HQ79_9DINO</name>
<protein>
    <recommendedName>
        <fullName evidence="3">EF-hand domain-containing protein</fullName>
    </recommendedName>
</protein>
<feature type="transmembrane region" description="Helical" evidence="2">
    <location>
        <begin position="80"/>
        <end position="101"/>
    </location>
</feature>
<keyword evidence="2" id="KW-1133">Transmembrane helix</keyword>
<dbReference type="Proteomes" id="UP001642484">
    <property type="component" value="Unassembled WGS sequence"/>
</dbReference>
<dbReference type="Gene3D" id="1.10.238.10">
    <property type="entry name" value="EF-hand"/>
    <property type="match status" value="1"/>
</dbReference>
<evidence type="ECO:0000313" key="4">
    <source>
        <dbReference type="EMBL" id="CAK8992369.1"/>
    </source>
</evidence>
<dbReference type="SMART" id="SM00054">
    <property type="entry name" value="EFh"/>
    <property type="match status" value="2"/>
</dbReference>
<dbReference type="InterPro" id="IPR018247">
    <property type="entry name" value="EF_Hand_1_Ca_BS"/>
</dbReference>
<proteinExistence type="predicted"/>
<evidence type="ECO:0000259" key="3">
    <source>
        <dbReference type="PROSITE" id="PS50222"/>
    </source>
</evidence>
<dbReference type="SUPFAM" id="SSF47473">
    <property type="entry name" value="EF-hand"/>
    <property type="match status" value="1"/>
</dbReference>
<dbReference type="Pfam" id="PF13499">
    <property type="entry name" value="EF-hand_7"/>
    <property type="match status" value="1"/>
</dbReference>
<keyword evidence="1" id="KW-0106">Calcium</keyword>
<feature type="domain" description="EF-hand" evidence="3">
    <location>
        <begin position="205"/>
        <end position="240"/>
    </location>
</feature>